<evidence type="ECO:0000256" key="2">
    <source>
        <dbReference type="ARBA" id="ARBA00009160"/>
    </source>
</evidence>
<proteinExistence type="inferred from homology"/>
<evidence type="ECO:0000256" key="1">
    <source>
        <dbReference type="ARBA" id="ARBA00004370"/>
    </source>
</evidence>
<gene>
    <name evidence="7" type="ORF">SAMN05421809_0132</name>
</gene>
<name>A0A1N6XJF9_9EURY</name>
<keyword evidence="4 6" id="KW-1133">Transmembrane helix</keyword>
<evidence type="ECO:0000313" key="7">
    <source>
        <dbReference type="EMBL" id="SIR02420.1"/>
    </source>
</evidence>
<evidence type="ECO:0000256" key="5">
    <source>
        <dbReference type="ARBA" id="ARBA00023136"/>
    </source>
</evidence>
<reference evidence="7 8" key="1">
    <citation type="submission" date="2017-01" db="EMBL/GenBank/DDBJ databases">
        <authorList>
            <person name="Mah S.A."/>
            <person name="Swanson W.J."/>
            <person name="Moy G.W."/>
            <person name="Vacquier V.D."/>
        </authorList>
    </citation>
    <scope>NUCLEOTIDE SEQUENCE [LARGE SCALE GENOMIC DNA]</scope>
    <source>
        <strain evidence="7 8">CGMCC 1.8909</strain>
    </source>
</reference>
<feature type="transmembrane region" description="Helical" evidence="6">
    <location>
        <begin position="139"/>
        <end position="157"/>
    </location>
</feature>
<comment type="subcellular location">
    <subcellularLocation>
        <location evidence="1">Membrane</location>
    </subcellularLocation>
</comment>
<keyword evidence="3 6" id="KW-0812">Transmembrane</keyword>
<accession>A0A1N6XJF9</accession>
<keyword evidence="8" id="KW-1185">Reference proteome</keyword>
<comment type="similarity">
    <text evidence="2">Belongs to the FUN14 family.</text>
</comment>
<keyword evidence="5 6" id="KW-0472">Membrane</keyword>
<dbReference type="GO" id="GO:0016020">
    <property type="term" value="C:membrane"/>
    <property type="evidence" value="ECO:0007669"/>
    <property type="project" value="UniProtKB-SubCell"/>
</dbReference>
<dbReference type="EMBL" id="FTNP01000001">
    <property type="protein sequence ID" value="SIR02420.1"/>
    <property type="molecule type" value="Genomic_DNA"/>
</dbReference>
<evidence type="ECO:0000256" key="3">
    <source>
        <dbReference type="ARBA" id="ARBA00022692"/>
    </source>
</evidence>
<evidence type="ECO:0000313" key="8">
    <source>
        <dbReference type="Proteomes" id="UP000185687"/>
    </source>
</evidence>
<dbReference type="InterPro" id="IPR007014">
    <property type="entry name" value="FUN14"/>
</dbReference>
<protein>
    <submittedName>
        <fullName evidence="7">Uncharacterized membrane protein, Fun14 family</fullName>
    </submittedName>
</protein>
<dbReference type="AlphaFoldDB" id="A0A1N6XJF9"/>
<organism evidence="7 8">
    <name type="scientific">Natronorubrum daqingense</name>
    <dbReference type="NCBI Taxonomy" id="588898"/>
    <lineage>
        <taxon>Archaea</taxon>
        <taxon>Methanobacteriati</taxon>
        <taxon>Methanobacteriota</taxon>
        <taxon>Stenosarchaea group</taxon>
        <taxon>Halobacteria</taxon>
        <taxon>Halobacteriales</taxon>
        <taxon>Natrialbaceae</taxon>
        <taxon>Natronorubrum</taxon>
    </lineage>
</organism>
<dbReference type="Pfam" id="PF04930">
    <property type="entry name" value="FUN14"/>
    <property type="match status" value="1"/>
</dbReference>
<sequence>MLTIRVNTCPSVLNPMLKSHSRVVQSVKCASHLPSEMGDGVGFNHNSNCHWHICETVVVDIDPSTLGLEFAGGAIIGAVLGFATKQVATLVAIIIGIQLMAFRYLESQDIVAVDWNRLSAGLVETQERAQAEIHWLESVLSMLSVGAGFTSGFLIGFHRG</sequence>
<evidence type="ECO:0000256" key="4">
    <source>
        <dbReference type="ARBA" id="ARBA00022989"/>
    </source>
</evidence>
<evidence type="ECO:0000256" key="6">
    <source>
        <dbReference type="SAM" id="Phobius"/>
    </source>
</evidence>
<dbReference type="Proteomes" id="UP000185687">
    <property type="component" value="Unassembled WGS sequence"/>
</dbReference>